<dbReference type="PANTHER" id="PTHR18964">
    <property type="entry name" value="ROK (REPRESSOR, ORF, KINASE) FAMILY"/>
    <property type="match status" value="1"/>
</dbReference>
<evidence type="ECO:0000256" key="1">
    <source>
        <dbReference type="ARBA" id="ARBA00006479"/>
    </source>
</evidence>
<organism evidence="2 3">
    <name type="scientific">Mucilaginibacter ximonensis</name>
    <dbReference type="NCBI Taxonomy" id="538021"/>
    <lineage>
        <taxon>Bacteria</taxon>
        <taxon>Pseudomonadati</taxon>
        <taxon>Bacteroidota</taxon>
        <taxon>Sphingobacteriia</taxon>
        <taxon>Sphingobacteriales</taxon>
        <taxon>Sphingobacteriaceae</taxon>
        <taxon>Mucilaginibacter</taxon>
    </lineage>
</organism>
<protein>
    <submittedName>
        <fullName evidence="2">ROK family protein</fullName>
    </submittedName>
</protein>
<accession>A0ABW5YGL9</accession>
<reference evidence="3" key="1">
    <citation type="journal article" date="2019" name="Int. J. Syst. Evol. Microbiol.">
        <title>The Global Catalogue of Microorganisms (GCM) 10K type strain sequencing project: providing services to taxonomists for standard genome sequencing and annotation.</title>
        <authorList>
            <consortium name="The Broad Institute Genomics Platform"/>
            <consortium name="The Broad Institute Genome Sequencing Center for Infectious Disease"/>
            <person name="Wu L."/>
            <person name="Ma J."/>
        </authorList>
    </citation>
    <scope>NUCLEOTIDE SEQUENCE [LARGE SCALE GENOMIC DNA]</scope>
    <source>
        <strain evidence="3">KCTC 22437</strain>
    </source>
</reference>
<dbReference type="RefSeq" id="WP_377189153.1">
    <property type="nucleotide sequence ID" value="NZ_JBHUPD010000004.1"/>
</dbReference>
<comment type="caution">
    <text evidence="2">The sequence shown here is derived from an EMBL/GenBank/DDBJ whole genome shotgun (WGS) entry which is preliminary data.</text>
</comment>
<dbReference type="PANTHER" id="PTHR18964:SF149">
    <property type="entry name" value="BIFUNCTIONAL UDP-N-ACETYLGLUCOSAMINE 2-EPIMERASE_N-ACETYLMANNOSAMINE KINASE"/>
    <property type="match status" value="1"/>
</dbReference>
<name>A0ABW5YGL9_9SPHI</name>
<dbReference type="InterPro" id="IPR000600">
    <property type="entry name" value="ROK"/>
</dbReference>
<keyword evidence="3" id="KW-1185">Reference proteome</keyword>
<dbReference type="CDD" id="cd23763">
    <property type="entry name" value="ASKHA_ATPase_ROK"/>
    <property type="match status" value="1"/>
</dbReference>
<dbReference type="InterPro" id="IPR043129">
    <property type="entry name" value="ATPase_NBD"/>
</dbReference>
<dbReference type="Gene3D" id="3.30.420.40">
    <property type="match status" value="2"/>
</dbReference>
<proteinExistence type="inferred from homology"/>
<dbReference type="Pfam" id="PF00480">
    <property type="entry name" value="ROK"/>
    <property type="match status" value="1"/>
</dbReference>
<dbReference type="Proteomes" id="UP001597557">
    <property type="component" value="Unassembled WGS sequence"/>
</dbReference>
<gene>
    <name evidence="2" type="ORF">ACFS5N_18355</name>
</gene>
<evidence type="ECO:0000313" key="2">
    <source>
        <dbReference type="EMBL" id="MFD2874451.1"/>
    </source>
</evidence>
<dbReference type="SUPFAM" id="SSF53067">
    <property type="entry name" value="Actin-like ATPase domain"/>
    <property type="match status" value="1"/>
</dbReference>
<evidence type="ECO:0000313" key="3">
    <source>
        <dbReference type="Proteomes" id="UP001597557"/>
    </source>
</evidence>
<comment type="similarity">
    <text evidence="1">Belongs to the ROK (NagC/XylR) family.</text>
</comment>
<sequence length="321" mass="34008">MLLGFDIGGTKCAVVLGRERGDSLEIVDKIAMPTVQPPYAMIEKLFVTADELLAKHHLTNAGLQGIGISCGGPLSSKKGLILSPPNLPGWDNIPIVKMTTERFGRNALLQNDANACAVAEWKYGAGKGYENVIFLTFGTGMGAGLILNGKLYSGTSDFAGEVGHLRLSDMGPVGFGKAGSFEGWCSGGGIAQLAQIKVREKLQVGEKVSFCTGMDELSQLTAKTVAEAAYLGDETAIDIYNTCAEYLGRGLSLLIDILNPEVIIMGSIYGRAKSLLDEWMMQVIHRESYVGAHEVCRIVPAGLGESIGDMAALSLAVMSGE</sequence>
<dbReference type="EMBL" id="JBHUPD010000004">
    <property type="protein sequence ID" value="MFD2874451.1"/>
    <property type="molecule type" value="Genomic_DNA"/>
</dbReference>